<name>A0A8X6NZE5_NEPPI</name>
<accession>A0A8X6NZE5</accession>
<gene>
    <name evidence="1" type="ORF">NPIL_132811</name>
</gene>
<dbReference type="PROSITE" id="PS51257">
    <property type="entry name" value="PROKAR_LIPOPROTEIN"/>
    <property type="match status" value="1"/>
</dbReference>
<sequence>MPNKRYARVSVMSTVFSAVLHSGYACAVCWLMPASGGFPRTRFAGGRFGVFAGKSVLLGSERYFAGERRLRSCNLRVRNGAAWYGARRMLKAKCFVQKVSLSWQVACCSVEYTAKRFSAKEA</sequence>
<dbReference type="EMBL" id="BMAW01063478">
    <property type="protein sequence ID" value="GFT40439.1"/>
    <property type="molecule type" value="Genomic_DNA"/>
</dbReference>
<protein>
    <submittedName>
        <fullName evidence="1">Uncharacterized protein</fullName>
    </submittedName>
</protein>
<reference evidence="1" key="1">
    <citation type="submission" date="2020-08" db="EMBL/GenBank/DDBJ databases">
        <title>Multicomponent nature underlies the extraordinary mechanical properties of spider dragline silk.</title>
        <authorList>
            <person name="Kono N."/>
            <person name="Nakamura H."/>
            <person name="Mori M."/>
            <person name="Yoshida Y."/>
            <person name="Ohtoshi R."/>
            <person name="Malay A.D."/>
            <person name="Moran D.A.P."/>
            <person name="Tomita M."/>
            <person name="Numata K."/>
            <person name="Arakawa K."/>
        </authorList>
    </citation>
    <scope>NUCLEOTIDE SEQUENCE</scope>
</reference>
<keyword evidence="2" id="KW-1185">Reference proteome</keyword>
<evidence type="ECO:0000313" key="2">
    <source>
        <dbReference type="Proteomes" id="UP000887013"/>
    </source>
</evidence>
<dbReference type="Proteomes" id="UP000887013">
    <property type="component" value="Unassembled WGS sequence"/>
</dbReference>
<dbReference type="AlphaFoldDB" id="A0A8X6NZE5"/>
<comment type="caution">
    <text evidence="1">The sequence shown here is derived from an EMBL/GenBank/DDBJ whole genome shotgun (WGS) entry which is preliminary data.</text>
</comment>
<organism evidence="1 2">
    <name type="scientific">Nephila pilipes</name>
    <name type="common">Giant wood spider</name>
    <name type="synonym">Nephila maculata</name>
    <dbReference type="NCBI Taxonomy" id="299642"/>
    <lineage>
        <taxon>Eukaryota</taxon>
        <taxon>Metazoa</taxon>
        <taxon>Ecdysozoa</taxon>
        <taxon>Arthropoda</taxon>
        <taxon>Chelicerata</taxon>
        <taxon>Arachnida</taxon>
        <taxon>Araneae</taxon>
        <taxon>Araneomorphae</taxon>
        <taxon>Entelegynae</taxon>
        <taxon>Araneoidea</taxon>
        <taxon>Nephilidae</taxon>
        <taxon>Nephila</taxon>
    </lineage>
</organism>
<evidence type="ECO:0000313" key="1">
    <source>
        <dbReference type="EMBL" id="GFT40439.1"/>
    </source>
</evidence>
<proteinExistence type="predicted"/>